<gene>
    <name evidence="2" type="ORF">CLV37_11543</name>
</gene>
<evidence type="ECO:0000313" key="2">
    <source>
        <dbReference type="EMBL" id="PRY10779.1"/>
    </source>
</evidence>
<proteinExistence type="predicted"/>
<dbReference type="Pfam" id="PF03988">
    <property type="entry name" value="DUF347"/>
    <property type="match status" value="4"/>
</dbReference>
<keyword evidence="1" id="KW-0812">Transmembrane</keyword>
<reference evidence="2 3" key="1">
    <citation type="submission" date="2018-03" db="EMBL/GenBank/DDBJ databases">
        <title>Genomic Encyclopedia of Archaeal and Bacterial Type Strains, Phase II (KMG-II): from individual species to whole genera.</title>
        <authorList>
            <person name="Goeker M."/>
        </authorList>
    </citation>
    <scope>NUCLEOTIDE SEQUENCE [LARGE SCALE GENOMIC DNA]</scope>
    <source>
        <strain evidence="2 3">DSM 19711</strain>
    </source>
</reference>
<feature type="transmembrane region" description="Helical" evidence="1">
    <location>
        <begin position="95"/>
        <end position="115"/>
    </location>
</feature>
<keyword evidence="3" id="KW-1185">Reference proteome</keyword>
<feature type="transmembrane region" description="Helical" evidence="1">
    <location>
        <begin position="162"/>
        <end position="180"/>
    </location>
</feature>
<feature type="transmembrane region" description="Helical" evidence="1">
    <location>
        <begin position="12"/>
        <end position="30"/>
    </location>
</feature>
<evidence type="ECO:0000313" key="3">
    <source>
        <dbReference type="Proteomes" id="UP000238083"/>
    </source>
</evidence>
<dbReference type="Proteomes" id="UP000238083">
    <property type="component" value="Unassembled WGS sequence"/>
</dbReference>
<keyword evidence="1" id="KW-1133">Transmembrane helix</keyword>
<dbReference type="AlphaFoldDB" id="A0A2T0QXM1"/>
<feature type="transmembrane region" description="Helical" evidence="1">
    <location>
        <begin position="70"/>
        <end position="89"/>
    </location>
</feature>
<feature type="transmembrane region" description="Helical" evidence="1">
    <location>
        <begin position="42"/>
        <end position="63"/>
    </location>
</feature>
<dbReference type="InterPro" id="IPR007136">
    <property type="entry name" value="DUF347"/>
</dbReference>
<feature type="transmembrane region" description="Helical" evidence="1">
    <location>
        <begin position="187"/>
        <end position="205"/>
    </location>
</feature>
<accession>A0A2T0QXM1</accession>
<comment type="caution">
    <text evidence="2">The sequence shown here is derived from an EMBL/GenBank/DDBJ whole genome shotgun (WGS) entry which is preliminary data.</text>
</comment>
<feature type="transmembrane region" description="Helical" evidence="1">
    <location>
        <begin position="135"/>
        <end position="156"/>
    </location>
</feature>
<evidence type="ECO:0000256" key="1">
    <source>
        <dbReference type="SAM" id="Phobius"/>
    </source>
</evidence>
<dbReference type="EMBL" id="PVZF01000015">
    <property type="protein sequence ID" value="PRY10779.1"/>
    <property type="molecule type" value="Genomic_DNA"/>
</dbReference>
<name>A0A2T0QXM1_9ACTN</name>
<sequence>MTSSRRFAAAKVPEITALFWVVKILTTGMGEAASDYLGEKDLVLGGVVGVGGFALALGLQLRADRYRAPLYWFCVSAIAVFGTMVADVARVATGLPLWATSAGCALAVAVLFAWWWRREGTLDVHSITTARRERFYWATVLATFALGTAVGDLTGLAMGLGFLPSGILFTVAILVPFVAWRRGLNPVVAFWAAYVLTRPLGASFADWLSKPHGTGAGLGFGDGPVTLVALAVIVVPVGLLTVRERAVAGPVEPAAVPD</sequence>
<dbReference type="RefSeq" id="WP_211298877.1">
    <property type="nucleotide sequence ID" value="NZ_PVZF01000015.1"/>
</dbReference>
<protein>
    <submittedName>
        <fullName evidence="2">Putative membrane-anchored protein</fullName>
    </submittedName>
</protein>
<feature type="transmembrane region" description="Helical" evidence="1">
    <location>
        <begin position="225"/>
        <end position="242"/>
    </location>
</feature>
<organism evidence="2 3">
    <name type="scientific">Kineococcus rhizosphaerae</name>
    <dbReference type="NCBI Taxonomy" id="559628"/>
    <lineage>
        <taxon>Bacteria</taxon>
        <taxon>Bacillati</taxon>
        <taxon>Actinomycetota</taxon>
        <taxon>Actinomycetes</taxon>
        <taxon>Kineosporiales</taxon>
        <taxon>Kineosporiaceae</taxon>
        <taxon>Kineococcus</taxon>
    </lineage>
</organism>
<keyword evidence="1" id="KW-0472">Membrane</keyword>